<feature type="transmembrane region" description="Helical" evidence="7">
    <location>
        <begin position="385"/>
        <end position="406"/>
    </location>
</feature>
<feature type="transmembrane region" description="Helical" evidence="7">
    <location>
        <begin position="279"/>
        <end position="302"/>
    </location>
</feature>
<dbReference type="InterPro" id="IPR017896">
    <property type="entry name" value="4Fe4S_Fe-S-bd"/>
</dbReference>
<keyword evidence="3" id="KW-0479">Metal-binding</keyword>
<feature type="transmembrane region" description="Helical" evidence="7">
    <location>
        <begin position="191"/>
        <end position="224"/>
    </location>
</feature>
<gene>
    <name evidence="9" type="ORF">B6F84_12790</name>
</gene>
<organism evidence="9 10">
    <name type="scientific">Acidianus manzaensis</name>
    <dbReference type="NCBI Taxonomy" id="282676"/>
    <lineage>
        <taxon>Archaea</taxon>
        <taxon>Thermoproteota</taxon>
        <taxon>Thermoprotei</taxon>
        <taxon>Sulfolobales</taxon>
        <taxon>Sulfolobaceae</taxon>
        <taxon>Acidianus</taxon>
    </lineage>
</organism>
<keyword evidence="2" id="KW-0004">4Fe-4S</keyword>
<dbReference type="InterPro" id="IPR051684">
    <property type="entry name" value="Electron_Trans/Redox"/>
</dbReference>
<keyword evidence="1" id="KW-0813">Transport</keyword>
<keyword evidence="4" id="KW-0249">Electron transport</keyword>
<evidence type="ECO:0000256" key="6">
    <source>
        <dbReference type="ARBA" id="ARBA00023014"/>
    </source>
</evidence>
<evidence type="ECO:0000313" key="9">
    <source>
        <dbReference type="EMBL" id="ARM76808.1"/>
    </source>
</evidence>
<dbReference type="GO" id="GO:0046872">
    <property type="term" value="F:metal ion binding"/>
    <property type="evidence" value="ECO:0007669"/>
    <property type="project" value="UniProtKB-KW"/>
</dbReference>
<dbReference type="Pfam" id="PF12838">
    <property type="entry name" value="Fer4_7"/>
    <property type="match status" value="1"/>
</dbReference>
<dbReference type="GO" id="GO:0005886">
    <property type="term" value="C:plasma membrane"/>
    <property type="evidence" value="ECO:0007669"/>
    <property type="project" value="TreeGrafter"/>
</dbReference>
<evidence type="ECO:0000256" key="3">
    <source>
        <dbReference type="ARBA" id="ARBA00022723"/>
    </source>
</evidence>
<evidence type="ECO:0000259" key="8">
    <source>
        <dbReference type="PROSITE" id="PS51379"/>
    </source>
</evidence>
<dbReference type="GO" id="GO:0051539">
    <property type="term" value="F:4 iron, 4 sulfur cluster binding"/>
    <property type="evidence" value="ECO:0007669"/>
    <property type="project" value="UniProtKB-KW"/>
</dbReference>
<feature type="transmembrane region" description="Helical" evidence="7">
    <location>
        <begin position="24"/>
        <end position="53"/>
    </location>
</feature>
<dbReference type="GeneID" id="41591816"/>
<feature type="domain" description="4Fe-4S ferredoxin-type" evidence="8">
    <location>
        <begin position="467"/>
        <end position="496"/>
    </location>
</feature>
<feature type="transmembrane region" description="Helical" evidence="7">
    <location>
        <begin position="344"/>
        <end position="365"/>
    </location>
</feature>
<dbReference type="PANTHER" id="PTHR30176:SF3">
    <property type="entry name" value="FERREDOXIN-TYPE PROTEIN NAPH"/>
    <property type="match status" value="1"/>
</dbReference>
<feature type="transmembrane region" description="Helical" evidence="7">
    <location>
        <begin position="96"/>
        <end position="114"/>
    </location>
</feature>
<dbReference type="SUPFAM" id="SSF54862">
    <property type="entry name" value="4Fe-4S ferredoxins"/>
    <property type="match status" value="1"/>
</dbReference>
<dbReference type="RefSeq" id="WP_148692605.1">
    <property type="nucleotide sequence ID" value="NZ_CP020477.1"/>
</dbReference>
<proteinExistence type="predicted"/>
<dbReference type="AlphaFoldDB" id="A0A1W6K2P3"/>
<evidence type="ECO:0000256" key="5">
    <source>
        <dbReference type="ARBA" id="ARBA00023004"/>
    </source>
</evidence>
<keyword evidence="7" id="KW-1133">Transmembrane helix</keyword>
<dbReference type="Gene3D" id="3.30.70.20">
    <property type="match status" value="1"/>
</dbReference>
<accession>A0A1W6K2P3</accession>
<keyword evidence="6" id="KW-0411">Iron-sulfur</keyword>
<dbReference type="PANTHER" id="PTHR30176">
    <property type="entry name" value="FERREDOXIN-TYPE PROTEIN NAPH"/>
    <property type="match status" value="1"/>
</dbReference>
<feature type="domain" description="4Fe-4S ferredoxin-type" evidence="8">
    <location>
        <begin position="432"/>
        <end position="464"/>
    </location>
</feature>
<evidence type="ECO:0000256" key="2">
    <source>
        <dbReference type="ARBA" id="ARBA00022485"/>
    </source>
</evidence>
<dbReference type="KEGG" id="aman:B6F84_12790"/>
<keyword evidence="5" id="KW-0408">Iron</keyword>
<keyword evidence="7" id="KW-0812">Transmembrane</keyword>
<feature type="transmembrane region" description="Helical" evidence="7">
    <location>
        <begin position="148"/>
        <end position="171"/>
    </location>
</feature>
<evidence type="ECO:0000256" key="7">
    <source>
        <dbReference type="SAM" id="Phobius"/>
    </source>
</evidence>
<sequence>MNEYKIKFSDFRIKFLDKLISDFIWVYIVLLAFLLPFFTIPLTIITLVIVGFIFQNLYNTLKKSLYTKISLELLSYIGTIFVWYFFKLYFSISSPYYYLILSIPIGLSIYEILIKIDNKITSKKLTSKNSVFDEKNMMKLNYLSNSKIAFSLLLLGFIIAWFSSGVLDFITGYLSLSSIFSLGYFSPDNPLMIFFDFISAFATVTSSVWFMITMGIWLGVLAIFRLIEVKNTENKIRIFLMIFAYAFYSTWLPSFSPLANKVQYIPYMWFNGLGTYGPVLSSYLLDGIIGTFIVTAILSLLFGGRQICSVTCTAPFMLQGTFQDSLKKYNRMSKMGRKTLTSKLASWYKVIMIITWSSLIIFGIISFLNSKGITNITFFGNDPTVFYVMLYFNFIWYFQFFLMPFVGNYACVNHGVCAWGSYNQLFGYLGFFKLKAVDPKQCLSCKTVDCANACPVGLTDMRSSFIKRGEFKSFKCVGVGDCVEACPHNNILFYDVRNAIKEKLKK</sequence>
<feature type="transmembrane region" description="Helical" evidence="7">
    <location>
        <begin position="236"/>
        <end position="259"/>
    </location>
</feature>
<reference evidence="9 10" key="1">
    <citation type="submission" date="2017-03" db="EMBL/GenBank/DDBJ databases">
        <title>Sulfur activation and transportation mechanism of thermophilic Archaea Acidianus manzaensis YN-25.</title>
        <authorList>
            <person name="Ma Y."/>
            <person name="Yang Y."/>
            <person name="Xia J."/>
        </authorList>
    </citation>
    <scope>NUCLEOTIDE SEQUENCE [LARGE SCALE GENOMIC DNA]</scope>
    <source>
        <strain evidence="9 10">YN-25</strain>
    </source>
</reference>
<dbReference type="Proteomes" id="UP000193404">
    <property type="component" value="Chromosome"/>
</dbReference>
<dbReference type="OrthoDB" id="2837at2157"/>
<evidence type="ECO:0000313" key="10">
    <source>
        <dbReference type="Proteomes" id="UP000193404"/>
    </source>
</evidence>
<evidence type="ECO:0000256" key="4">
    <source>
        <dbReference type="ARBA" id="ARBA00022982"/>
    </source>
</evidence>
<dbReference type="EMBL" id="CP020477">
    <property type="protein sequence ID" value="ARM76808.1"/>
    <property type="molecule type" value="Genomic_DNA"/>
</dbReference>
<evidence type="ECO:0000256" key="1">
    <source>
        <dbReference type="ARBA" id="ARBA00022448"/>
    </source>
</evidence>
<protein>
    <submittedName>
        <fullName evidence="9">4Fe-4S ferredoxin</fullName>
    </submittedName>
</protein>
<dbReference type="STRING" id="282676.B6F84_12790"/>
<keyword evidence="10" id="KW-1185">Reference proteome</keyword>
<name>A0A1W6K2P3_9CREN</name>
<keyword evidence="7" id="KW-0472">Membrane</keyword>
<feature type="transmembrane region" description="Helical" evidence="7">
    <location>
        <begin position="73"/>
        <end position="90"/>
    </location>
</feature>
<dbReference type="PROSITE" id="PS51379">
    <property type="entry name" value="4FE4S_FER_2"/>
    <property type="match status" value="2"/>
</dbReference>